<dbReference type="SMART" id="SM00382">
    <property type="entry name" value="AAA"/>
    <property type="match status" value="1"/>
</dbReference>
<proteinExistence type="predicted"/>
<evidence type="ECO:0000256" key="3">
    <source>
        <dbReference type="ARBA" id="ARBA00022840"/>
    </source>
</evidence>
<name>A0AA35WEG4_GEOBA</name>
<dbReference type="GO" id="GO:0016887">
    <property type="term" value="F:ATP hydrolysis activity"/>
    <property type="evidence" value="ECO:0007669"/>
    <property type="project" value="InterPro"/>
</dbReference>
<dbReference type="InterPro" id="IPR003593">
    <property type="entry name" value="AAA+_ATPase"/>
</dbReference>
<dbReference type="SUPFAM" id="SSF52540">
    <property type="entry name" value="P-loop containing nucleoside triphosphate hydrolases"/>
    <property type="match status" value="1"/>
</dbReference>
<sequence>MGRSGCGKSVLLKIITGLMSADSGEIWFDGTEISSLNRKKMNVLRRKVGMLFQSAALFDSMTVAENVAFMLDQHTDLDKREMRKVVDEKLSLVDLEGTQDLRPAELSGGMRKRVGLARALAFDPEVIFYDEPTTGLDPVTCTEINQLIGDLHERLQVTSVVVTHDMHSAFSVATRMAMIHEGRQVAYGSPDEIINIDDPILQQFILFGAPDQILNMENPILKKYLGR</sequence>
<dbReference type="PROSITE" id="PS00211">
    <property type="entry name" value="ABC_TRANSPORTER_1"/>
    <property type="match status" value="1"/>
</dbReference>
<keyword evidence="6" id="KW-1185">Reference proteome</keyword>
<evidence type="ECO:0000256" key="2">
    <source>
        <dbReference type="ARBA" id="ARBA00022741"/>
    </source>
</evidence>
<organism evidence="5 6">
    <name type="scientific">Geodia barretti</name>
    <name type="common">Barrett's horny sponge</name>
    <dbReference type="NCBI Taxonomy" id="519541"/>
    <lineage>
        <taxon>Eukaryota</taxon>
        <taxon>Metazoa</taxon>
        <taxon>Porifera</taxon>
        <taxon>Demospongiae</taxon>
        <taxon>Heteroscleromorpha</taxon>
        <taxon>Tetractinellida</taxon>
        <taxon>Astrophorina</taxon>
        <taxon>Geodiidae</taxon>
        <taxon>Geodia</taxon>
    </lineage>
</organism>
<dbReference type="EMBL" id="CASHTH010001108">
    <property type="protein sequence ID" value="CAI8011545.1"/>
    <property type="molecule type" value="Genomic_DNA"/>
</dbReference>
<dbReference type="PANTHER" id="PTHR43023">
    <property type="entry name" value="PROTEIN TRIGALACTOSYLDIACYLGLYCEROL 3, CHLOROPLASTIC"/>
    <property type="match status" value="1"/>
</dbReference>
<evidence type="ECO:0000313" key="5">
    <source>
        <dbReference type="EMBL" id="CAI8011545.1"/>
    </source>
</evidence>
<reference evidence="5" key="1">
    <citation type="submission" date="2023-03" db="EMBL/GenBank/DDBJ databases">
        <authorList>
            <person name="Steffen K."/>
            <person name="Cardenas P."/>
        </authorList>
    </citation>
    <scope>NUCLEOTIDE SEQUENCE</scope>
</reference>
<evidence type="ECO:0000256" key="1">
    <source>
        <dbReference type="ARBA" id="ARBA00022448"/>
    </source>
</evidence>
<dbReference type="AlphaFoldDB" id="A0AA35WEG4"/>
<dbReference type="PANTHER" id="PTHR43023:SF6">
    <property type="entry name" value="INTERMEMBRANE PHOSPHOLIPID TRANSPORT SYSTEM ATP-BINDING PROTEIN MLAF"/>
    <property type="match status" value="1"/>
</dbReference>
<dbReference type="Pfam" id="PF00005">
    <property type="entry name" value="ABC_tran"/>
    <property type="match status" value="1"/>
</dbReference>
<dbReference type="InterPro" id="IPR003439">
    <property type="entry name" value="ABC_transporter-like_ATP-bd"/>
</dbReference>
<gene>
    <name evidence="5" type="ORF">GBAR_LOCUS7435</name>
</gene>
<dbReference type="Gene3D" id="3.40.50.300">
    <property type="entry name" value="P-loop containing nucleotide triphosphate hydrolases"/>
    <property type="match status" value="1"/>
</dbReference>
<dbReference type="InterPro" id="IPR017871">
    <property type="entry name" value="ABC_transporter-like_CS"/>
</dbReference>
<keyword evidence="3 5" id="KW-0067">ATP-binding</keyword>
<accession>A0AA35WEG4</accession>
<evidence type="ECO:0000313" key="6">
    <source>
        <dbReference type="Proteomes" id="UP001174909"/>
    </source>
</evidence>
<dbReference type="Proteomes" id="UP001174909">
    <property type="component" value="Unassembled WGS sequence"/>
</dbReference>
<keyword evidence="1" id="KW-0813">Transport</keyword>
<keyword evidence="2" id="KW-0547">Nucleotide-binding</keyword>
<evidence type="ECO:0000259" key="4">
    <source>
        <dbReference type="PROSITE" id="PS50893"/>
    </source>
</evidence>
<feature type="domain" description="ABC transporter" evidence="4">
    <location>
        <begin position="1"/>
        <end position="206"/>
    </location>
</feature>
<dbReference type="GO" id="GO:0005524">
    <property type="term" value="F:ATP binding"/>
    <property type="evidence" value="ECO:0007669"/>
    <property type="project" value="UniProtKB-KW"/>
</dbReference>
<comment type="caution">
    <text evidence="5">The sequence shown here is derived from an EMBL/GenBank/DDBJ whole genome shotgun (WGS) entry which is preliminary data.</text>
</comment>
<dbReference type="PROSITE" id="PS50893">
    <property type="entry name" value="ABC_TRANSPORTER_2"/>
    <property type="match status" value="1"/>
</dbReference>
<protein>
    <submittedName>
        <fullName evidence="5">Probable ribonucleotide transport ATP-binding protein mkl</fullName>
    </submittedName>
</protein>
<dbReference type="InterPro" id="IPR027417">
    <property type="entry name" value="P-loop_NTPase"/>
</dbReference>